<dbReference type="EMBL" id="MRYD01000072">
    <property type="protein sequence ID" value="OSZ59551.1"/>
    <property type="molecule type" value="Genomic_DNA"/>
</dbReference>
<comment type="caution">
    <text evidence="2">The sequence shown here is derived from an EMBL/GenBank/DDBJ whole genome shotgun (WGS) entry which is preliminary data.</text>
</comment>
<evidence type="ECO:0008006" key="4">
    <source>
        <dbReference type="Google" id="ProtNLM"/>
    </source>
</evidence>
<feature type="compositionally biased region" description="Polar residues" evidence="1">
    <location>
        <begin position="80"/>
        <end position="89"/>
    </location>
</feature>
<dbReference type="PROSITE" id="PS51257">
    <property type="entry name" value="PROKAR_LIPOPROTEIN"/>
    <property type="match status" value="1"/>
</dbReference>
<accession>A0ABX3YIU5</accession>
<reference evidence="2 3" key="1">
    <citation type="submission" date="2016-12" db="EMBL/GenBank/DDBJ databases">
        <title>Genome Mining:The Detection of Biosynthetic Gene Clusters to Aid in the Expression of Curamycin A produced by Streptomyces sp. strain CZA14.</title>
        <authorList>
            <person name="Durrell K.A."/>
            <person name="Kirby B.M."/>
            <person name="Khan W."/>
            <person name="Mthethwa T."/>
            <person name="Le Roes-Hill M."/>
        </authorList>
    </citation>
    <scope>NUCLEOTIDE SEQUENCE [LARGE SCALE GENOMIC DNA]</scope>
    <source>
        <strain evidence="2 3">CZA14</strain>
    </source>
</reference>
<feature type="region of interest" description="Disordered" evidence="1">
    <location>
        <begin position="35"/>
        <end position="55"/>
    </location>
</feature>
<dbReference type="Proteomes" id="UP000194266">
    <property type="component" value="Unassembled WGS sequence"/>
</dbReference>
<dbReference type="Gene3D" id="2.50.20.20">
    <property type="match status" value="1"/>
</dbReference>
<name>A0ABX3YIU5_9ACTN</name>
<sequence length="293" mass="30367">MGRSVSGGRIGALSVAGILAGTVLVGCGNDGGDTAGPAKGSATPKSPGAREPGTQAVRSAYDRTAEEDTARVTLKVRTSDGGTSVTANGKGSVDLDDGDSVMTVTAEGQRMEQRVIDQVLYQKPPAGQAPGGKPWIKIDLEKVAARQGADGQSVNDPARSAALAKAIDDKDVTNKGSAEIGGVATTRYRVTVDVAQLPNGARLSKQLGPTLPMDIWLDDEGRIRRQQVDMTVQAPSAPKNDTGAKTATEPRKVTVRTVLEFSDFGTELEADAPPARQVTDMTDEAVKQGGTQA</sequence>
<evidence type="ECO:0000313" key="3">
    <source>
        <dbReference type="Proteomes" id="UP000194266"/>
    </source>
</evidence>
<dbReference type="InterPro" id="IPR029046">
    <property type="entry name" value="LolA/LolB/LppX"/>
</dbReference>
<keyword evidence="3" id="KW-1185">Reference proteome</keyword>
<protein>
    <recommendedName>
        <fullName evidence="4">LppX_LprAFG lipoprotein</fullName>
    </recommendedName>
</protein>
<feature type="region of interest" description="Disordered" evidence="1">
    <location>
        <begin position="80"/>
        <end position="99"/>
    </location>
</feature>
<evidence type="ECO:0000256" key="1">
    <source>
        <dbReference type="SAM" id="MobiDB-lite"/>
    </source>
</evidence>
<dbReference type="SUPFAM" id="SSF89392">
    <property type="entry name" value="Prokaryotic lipoproteins and lipoprotein localization factors"/>
    <property type="match status" value="1"/>
</dbReference>
<feature type="region of interest" description="Disordered" evidence="1">
    <location>
        <begin position="265"/>
        <end position="293"/>
    </location>
</feature>
<dbReference type="RefSeq" id="WP_086169984.1">
    <property type="nucleotide sequence ID" value="NZ_MRYD01000072.1"/>
</dbReference>
<evidence type="ECO:0000313" key="2">
    <source>
        <dbReference type="EMBL" id="OSZ59551.1"/>
    </source>
</evidence>
<organism evidence="2 3">
    <name type="scientific">Streptomyces pharetrae CZA14</name>
    <dbReference type="NCBI Taxonomy" id="1144883"/>
    <lineage>
        <taxon>Bacteria</taxon>
        <taxon>Bacillati</taxon>
        <taxon>Actinomycetota</taxon>
        <taxon>Actinomycetes</taxon>
        <taxon>Kitasatosporales</taxon>
        <taxon>Streptomycetaceae</taxon>
        <taxon>Streptomyces</taxon>
    </lineage>
</organism>
<gene>
    <name evidence="2" type="ORF">OQI_15740</name>
</gene>
<proteinExistence type="predicted"/>